<dbReference type="EMBL" id="JBHMEI010000045">
    <property type="protein sequence ID" value="MFB9207092.1"/>
    <property type="molecule type" value="Genomic_DNA"/>
</dbReference>
<keyword evidence="5" id="KW-0223">Dioxygenase</keyword>
<evidence type="ECO:0000256" key="5">
    <source>
        <dbReference type="RuleBase" id="RU364048"/>
    </source>
</evidence>
<evidence type="ECO:0000256" key="4">
    <source>
        <dbReference type="ARBA" id="ARBA00023004"/>
    </source>
</evidence>
<dbReference type="EC" id="1.13.11.-" evidence="5"/>
<accession>A0ABV5IRC2</accession>
<keyword evidence="3 5" id="KW-0560">Oxidoreductase</keyword>
<evidence type="ECO:0000256" key="2">
    <source>
        <dbReference type="ARBA" id="ARBA00022723"/>
    </source>
</evidence>
<comment type="similarity">
    <text evidence="1 5">Belongs to the carotenoid oxygenase family.</text>
</comment>
<gene>
    <name evidence="6" type="ORF">ACFFV7_38295</name>
</gene>
<sequence length="105" mass="11608">MPFFGYQLHPPYLTCFRVSAVGEVVQTRVVDVPRATMMHDFAITRNHVIFMDLPVVFDHAQAARAGRRGAGTTRTAPGSACWRVRRATTRPYADSTSPRATCGTP</sequence>
<keyword evidence="7" id="KW-1185">Reference proteome</keyword>
<dbReference type="RefSeq" id="WP_189653934.1">
    <property type="nucleotide sequence ID" value="NZ_BMRC01000051.1"/>
</dbReference>
<proteinExistence type="inferred from homology"/>
<keyword evidence="4 5" id="KW-0408">Iron</keyword>
<dbReference type="InterPro" id="IPR004294">
    <property type="entry name" value="Carotenoid_Oase"/>
</dbReference>
<comment type="cofactor">
    <cofactor evidence="5">
        <name>Fe(2+)</name>
        <dbReference type="ChEBI" id="CHEBI:29033"/>
    </cofactor>
    <text evidence="5">Binds 1 Fe(2+) ion per subunit.</text>
</comment>
<keyword evidence="2 5" id="KW-0479">Metal-binding</keyword>
<dbReference type="PANTHER" id="PTHR10543:SF89">
    <property type="entry name" value="CAROTENOID 9,10(9',10')-CLEAVAGE DIOXYGENASE 1"/>
    <property type="match status" value="1"/>
</dbReference>
<protein>
    <recommendedName>
        <fullName evidence="5">Dioxygenase</fullName>
        <ecNumber evidence="5">1.13.11.-</ecNumber>
    </recommendedName>
</protein>
<name>A0ABV5IRC2_9ACTN</name>
<dbReference type="Proteomes" id="UP001589647">
    <property type="component" value="Unassembled WGS sequence"/>
</dbReference>
<dbReference type="PANTHER" id="PTHR10543">
    <property type="entry name" value="BETA-CAROTENE DIOXYGENASE"/>
    <property type="match status" value="1"/>
</dbReference>
<evidence type="ECO:0000256" key="1">
    <source>
        <dbReference type="ARBA" id="ARBA00006787"/>
    </source>
</evidence>
<comment type="caution">
    <text evidence="6">The sequence shown here is derived from an EMBL/GenBank/DDBJ whole genome shotgun (WGS) entry which is preliminary data.</text>
</comment>
<evidence type="ECO:0000313" key="7">
    <source>
        <dbReference type="Proteomes" id="UP001589647"/>
    </source>
</evidence>
<reference evidence="6 7" key="1">
    <citation type="submission" date="2024-09" db="EMBL/GenBank/DDBJ databases">
        <authorList>
            <person name="Sun Q."/>
            <person name="Mori K."/>
        </authorList>
    </citation>
    <scope>NUCLEOTIDE SEQUENCE [LARGE SCALE GENOMIC DNA]</scope>
    <source>
        <strain evidence="6 7">CCM 3426</strain>
    </source>
</reference>
<evidence type="ECO:0000256" key="3">
    <source>
        <dbReference type="ARBA" id="ARBA00023002"/>
    </source>
</evidence>
<organism evidence="6 7">
    <name type="scientific">Nonomuraea spiralis</name>
    <dbReference type="NCBI Taxonomy" id="46182"/>
    <lineage>
        <taxon>Bacteria</taxon>
        <taxon>Bacillati</taxon>
        <taxon>Actinomycetota</taxon>
        <taxon>Actinomycetes</taxon>
        <taxon>Streptosporangiales</taxon>
        <taxon>Streptosporangiaceae</taxon>
        <taxon>Nonomuraea</taxon>
    </lineage>
</organism>
<evidence type="ECO:0000313" key="6">
    <source>
        <dbReference type="EMBL" id="MFB9207092.1"/>
    </source>
</evidence>
<dbReference type="Pfam" id="PF03055">
    <property type="entry name" value="RPE65"/>
    <property type="match status" value="1"/>
</dbReference>